<feature type="domain" description="Helicase ATP-binding" evidence="5">
    <location>
        <begin position="30"/>
        <end position="200"/>
    </location>
</feature>
<dbReference type="GO" id="GO:0005524">
    <property type="term" value="F:ATP binding"/>
    <property type="evidence" value="ECO:0007669"/>
    <property type="project" value="UniProtKB-KW"/>
</dbReference>
<dbReference type="InterPro" id="IPR011545">
    <property type="entry name" value="DEAD/DEAH_box_helicase_dom"/>
</dbReference>
<evidence type="ECO:0000256" key="4">
    <source>
        <dbReference type="ARBA" id="ARBA00022840"/>
    </source>
</evidence>
<sequence length="218" mass="25064">MRLKKINENLSLALQEAELTEPTQLQKETFGTIKSGADCVIIAPTELGKTTTIVINVIQRLDKAFMESPRALIVVQDKVKVLEMQELFKRYGNHTDLRVYGVYDQGDIDWDKNQISLGIDVIVGTPTRLSEMFATAGFDVNQLKMFILDDADIILRLRHETRIAHISDSIAKTQRLFFTEEFTERVDVLSERLMIEPFIFAFDEDEDDEEEEEDETND</sequence>
<dbReference type="Gene3D" id="3.40.50.300">
    <property type="entry name" value="P-loop containing nucleotide triphosphate hydrolases"/>
    <property type="match status" value="1"/>
</dbReference>
<keyword evidence="2" id="KW-0378">Hydrolase</keyword>
<keyword evidence="1" id="KW-0547">Nucleotide-binding</keyword>
<evidence type="ECO:0000256" key="3">
    <source>
        <dbReference type="ARBA" id="ARBA00022806"/>
    </source>
</evidence>
<evidence type="ECO:0000313" key="7">
    <source>
        <dbReference type="Proteomes" id="UP000287527"/>
    </source>
</evidence>
<dbReference type="Pfam" id="PF00270">
    <property type="entry name" value="DEAD"/>
    <property type="match status" value="1"/>
</dbReference>
<dbReference type="GO" id="GO:0004386">
    <property type="term" value="F:helicase activity"/>
    <property type="evidence" value="ECO:0007669"/>
    <property type="project" value="UniProtKB-KW"/>
</dbReference>
<dbReference type="SMART" id="SM00487">
    <property type="entry name" value="DEXDc"/>
    <property type="match status" value="1"/>
</dbReference>
<keyword evidence="3 6" id="KW-0347">Helicase</keyword>
<accession>A0A444HEP7</accession>
<dbReference type="SUPFAM" id="SSF52540">
    <property type="entry name" value="P-loop containing nucleoside triphosphate hydrolases"/>
    <property type="match status" value="1"/>
</dbReference>
<dbReference type="PROSITE" id="PS51192">
    <property type="entry name" value="HELICASE_ATP_BIND_1"/>
    <property type="match status" value="1"/>
</dbReference>
<proteinExistence type="predicted"/>
<evidence type="ECO:0000256" key="2">
    <source>
        <dbReference type="ARBA" id="ARBA00022801"/>
    </source>
</evidence>
<dbReference type="AlphaFoldDB" id="A0A444HEP7"/>
<dbReference type="OrthoDB" id="1118340at2"/>
<dbReference type="EMBL" id="SBII01000002">
    <property type="protein sequence ID" value="RWX02637.1"/>
    <property type="molecule type" value="Genomic_DNA"/>
</dbReference>
<evidence type="ECO:0000259" key="5">
    <source>
        <dbReference type="PROSITE" id="PS51192"/>
    </source>
</evidence>
<keyword evidence="7" id="KW-1185">Reference proteome</keyword>
<organism evidence="6 7">
    <name type="scientific">Flavobacterium cerinum</name>
    <dbReference type="NCBI Taxonomy" id="2502784"/>
    <lineage>
        <taxon>Bacteria</taxon>
        <taxon>Pseudomonadati</taxon>
        <taxon>Bacteroidota</taxon>
        <taxon>Flavobacteriia</taxon>
        <taxon>Flavobacteriales</taxon>
        <taxon>Flavobacteriaceae</taxon>
        <taxon>Flavobacterium</taxon>
    </lineage>
</organism>
<dbReference type="InterPro" id="IPR014001">
    <property type="entry name" value="Helicase_ATP-bd"/>
</dbReference>
<keyword evidence="4" id="KW-0067">ATP-binding</keyword>
<dbReference type="RefSeq" id="WP_128388905.1">
    <property type="nucleotide sequence ID" value="NZ_SBII01000002.1"/>
</dbReference>
<reference evidence="6 7" key="1">
    <citation type="submission" date="2019-01" db="EMBL/GenBank/DDBJ databases">
        <title>Flavobacterium sp. nov.,isolated from freshwater.</title>
        <authorList>
            <person name="Zhang R."/>
            <person name="Du Z.-J."/>
        </authorList>
    </citation>
    <scope>NUCLEOTIDE SEQUENCE [LARGE SCALE GENOMIC DNA]</scope>
    <source>
        <strain evidence="6 7">1E403</strain>
    </source>
</reference>
<protein>
    <submittedName>
        <fullName evidence="6">DEAD/DEAH box helicase</fullName>
    </submittedName>
</protein>
<evidence type="ECO:0000313" key="6">
    <source>
        <dbReference type="EMBL" id="RWX02637.1"/>
    </source>
</evidence>
<dbReference type="GO" id="GO:0003676">
    <property type="term" value="F:nucleic acid binding"/>
    <property type="evidence" value="ECO:0007669"/>
    <property type="project" value="InterPro"/>
</dbReference>
<dbReference type="InterPro" id="IPR027417">
    <property type="entry name" value="P-loop_NTPase"/>
</dbReference>
<gene>
    <name evidence="6" type="ORF">EPI11_04690</name>
</gene>
<comment type="caution">
    <text evidence="6">The sequence shown here is derived from an EMBL/GenBank/DDBJ whole genome shotgun (WGS) entry which is preliminary data.</text>
</comment>
<dbReference type="GO" id="GO:0016787">
    <property type="term" value="F:hydrolase activity"/>
    <property type="evidence" value="ECO:0007669"/>
    <property type="project" value="UniProtKB-KW"/>
</dbReference>
<dbReference type="Proteomes" id="UP000287527">
    <property type="component" value="Unassembled WGS sequence"/>
</dbReference>
<name>A0A444HEP7_9FLAO</name>
<dbReference type="PANTHER" id="PTHR47960">
    <property type="entry name" value="DEAD-BOX ATP-DEPENDENT RNA HELICASE 50"/>
    <property type="match status" value="1"/>
</dbReference>
<evidence type="ECO:0000256" key="1">
    <source>
        <dbReference type="ARBA" id="ARBA00022741"/>
    </source>
</evidence>